<feature type="transmembrane region" description="Helical" evidence="1">
    <location>
        <begin position="12"/>
        <end position="29"/>
    </location>
</feature>
<keyword evidence="1" id="KW-0472">Membrane</keyword>
<protein>
    <submittedName>
        <fullName evidence="2">Uncharacterized protein</fullName>
    </submittedName>
</protein>
<evidence type="ECO:0000313" key="3">
    <source>
        <dbReference type="Proteomes" id="UP000031631"/>
    </source>
</evidence>
<keyword evidence="1" id="KW-0812">Transmembrane</keyword>
<dbReference type="EMBL" id="AP012273">
    <property type="protein sequence ID" value="BAO45557.1"/>
    <property type="molecule type" value="Genomic_DNA"/>
</dbReference>
<sequence>MSLAGALIQSRSGKVVIGVFFVICMGLQAKINMDLIRRLNMIRKTVGMAVLVLLSSTGFASDDVVNCSSCTSPIEVGTRGFTELIPVVTSAINNGIIAVTVDVDDANGIRNTVTVTGDKNGNTTTTVTQNGDTKYFISSFYDPLCIDCDSQGL</sequence>
<dbReference type="KEGG" id="tbn:TBH_C2651"/>
<keyword evidence="1" id="KW-1133">Transmembrane helix</keyword>
<accession>A0A7U6GKY0</accession>
<gene>
    <name evidence="2" type="ORF">TBH_C2651</name>
</gene>
<dbReference type="Proteomes" id="UP000031631">
    <property type="component" value="Chromosome"/>
</dbReference>
<organism evidence="2 3">
    <name type="scientific">Thiolapillus brandeum</name>
    <dbReference type="NCBI Taxonomy" id="1076588"/>
    <lineage>
        <taxon>Bacteria</taxon>
        <taxon>Pseudomonadati</taxon>
        <taxon>Pseudomonadota</taxon>
        <taxon>Gammaproteobacteria</taxon>
        <taxon>Chromatiales</taxon>
        <taxon>Sedimenticolaceae</taxon>
        <taxon>Thiolapillus</taxon>
    </lineage>
</organism>
<proteinExistence type="predicted"/>
<name>A0A7U6GKY0_9GAMM</name>
<reference evidence="2 3" key="1">
    <citation type="journal article" date="2014" name="PLoS ONE">
        <title>Physiological and genomic features of a novel sulfur-oxidizing gammaproteobacterium belonging to a previously uncultivated symbiotic lineage isolated from a hydrothermal vent.</title>
        <authorList>
            <person name="Nunoura T."/>
            <person name="Takaki Y."/>
            <person name="Kazama H."/>
            <person name="Kakuta J."/>
            <person name="Shimamura S."/>
            <person name="Makita H."/>
            <person name="Hirai M."/>
            <person name="Miyazaki M."/>
            <person name="Takai K."/>
        </authorList>
    </citation>
    <scope>NUCLEOTIDE SEQUENCE [LARGE SCALE GENOMIC DNA]</scope>
    <source>
        <strain evidence="2 3">Hiromi1</strain>
    </source>
</reference>
<keyword evidence="3" id="KW-1185">Reference proteome</keyword>
<evidence type="ECO:0000313" key="2">
    <source>
        <dbReference type="EMBL" id="BAO45557.1"/>
    </source>
</evidence>
<evidence type="ECO:0000256" key="1">
    <source>
        <dbReference type="SAM" id="Phobius"/>
    </source>
</evidence>
<dbReference type="AlphaFoldDB" id="A0A7U6GKY0"/>